<dbReference type="PANTHER" id="PTHR28055:SF1">
    <property type="entry name" value="ALTERED INHERITANCE OF MITOCHONDRIA PROTEIN 41, MITOCHONDRIAL"/>
    <property type="match status" value="1"/>
</dbReference>
<proteinExistence type="predicted"/>
<evidence type="ECO:0000313" key="2">
    <source>
        <dbReference type="Proteomes" id="UP000177725"/>
    </source>
</evidence>
<dbReference type="InterPro" id="IPR023168">
    <property type="entry name" value="GatB_Yqey_C_2"/>
</dbReference>
<dbReference type="AlphaFoldDB" id="A0A1G2FA28"/>
<name>A0A1G2FA28_9BACT</name>
<gene>
    <name evidence="1" type="ORF">A2174_02780</name>
</gene>
<dbReference type="Proteomes" id="UP000177725">
    <property type="component" value="Unassembled WGS sequence"/>
</dbReference>
<dbReference type="Pfam" id="PF09424">
    <property type="entry name" value="YqeY"/>
    <property type="match status" value="1"/>
</dbReference>
<dbReference type="EMBL" id="MHMV01000024">
    <property type="protein sequence ID" value="OGZ34411.1"/>
    <property type="molecule type" value="Genomic_DNA"/>
</dbReference>
<dbReference type="InterPro" id="IPR003789">
    <property type="entry name" value="Asn/Gln_tRNA_amidoTrase-B-like"/>
</dbReference>
<dbReference type="Gene3D" id="1.10.1510.10">
    <property type="entry name" value="Uncharacterised protein YqeY/AIM41 PF09424, N-terminal domain"/>
    <property type="match status" value="1"/>
</dbReference>
<accession>A0A1G2FA28</accession>
<dbReference type="GO" id="GO:0016884">
    <property type="term" value="F:carbon-nitrogen ligase activity, with glutamine as amido-N-donor"/>
    <property type="evidence" value="ECO:0007669"/>
    <property type="project" value="InterPro"/>
</dbReference>
<evidence type="ECO:0000313" key="1">
    <source>
        <dbReference type="EMBL" id="OGZ34411.1"/>
    </source>
</evidence>
<protein>
    <recommendedName>
        <fullName evidence="3">Aspartyl-tRNA amidotransferase</fullName>
    </recommendedName>
</protein>
<comment type="caution">
    <text evidence="1">The sequence shown here is derived from an EMBL/GenBank/DDBJ whole genome shotgun (WGS) entry which is preliminary data.</text>
</comment>
<dbReference type="SUPFAM" id="SSF89095">
    <property type="entry name" value="GatB/YqeY motif"/>
    <property type="match status" value="1"/>
</dbReference>
<dbReference type="PANTHER" id="PTHR28055">
    <property type="entry name" value="ALTERED INHERITANCE OF MITOCHONDRIA PROTEIN 41, MITOCHONDRIAL"/>
    <property type="match status" value="1"/>
</dbReference>
<dbReference type="Gene3D" id="1.10.10.410">
    <property type="match status" value="1"/>
</dbReference>
<sequence length="163" mass="18573">MTLNEKIQSDFKEAFKAKEEMRVSTLRLLLASIKNREVEKRTKLSKTEPIEKLDELSKLNDEEIIGVIFIEVKRRKEAALQFTQGGRAELAKKEDEENRILTAYLPEQMSEDEIRKIVAAVIKETGVSDVKDIGRLMGALMPRVKGKADGGMVNKIVREELEK</sequence>
<organism evidence="1 2">
    <name type="scientific">Candidatus Portnoybacteria bacterium RBG_13_41_18</name>
    <dbReference type="NCBI Taxonomy" id="1801991"/>
    <lineage>
        <taxon>Bacteria</taxon>
        <taxon>Candidatus Portnoyibacteriota</taxon>
    </lineage>
</organism>
<dbReference type="InterPro" id="IPR019004">
    <property type="entry name" value="YqeY/Aim41"/>
</dbReference>
<reference evidence="1 2" key="1">
    <citation type="journal article" date="2016" name="Nat. Commun.">
        <title>Thousands of microbial genomes shed light on interconnected biogeochemical processes in an aquifer system.</title>
        <authorList>
            <person name="Anantharaman K."/>
            <person name="Brown C.T."/>
            <person name="Hug L.A."/>
            <person name="Sharon I."/>
            <person name="Castelle C.J."/>
            <person name="Probst A.J."/>
            <person name="Thomas B.C."/>
            <person name="Singh A."/>
            <person name="Wilkins M.J."/>
            <person name="Karaoz U."/>
            <person name="Brodie E.L."/>
            <person name="Williams K.H."/>
            <person name="Hubbard S.S."/>
            <person name="Banfield J.F."/>
        </authorList>
    </citation>
    <scope>NUCLEOTIDE SEQUENCE [LARGE SCALE GENOMIC DNA]</scope>
</reference>
<evidence type="ECO:0008006" key="3">
    <source>
        <dbReference type="Google" id="ProtNLM"/>
    </source>
</evidence>
<dbReference type="InterPro" id="IPR042184">
    <property type="entry name" value="YqeY/Aim41_N"/>
</dbReference>